<evidence type="ECO:0000313" key="5">
    <source>
        <dbReference type="Proteomes" id="UP000001870"/>
    </source>
</evidence>
<dbReference type="KEGG" id="amc:MADE_1005545"/>
<protein>
    <recommendedName>
        <fullName evidence="3">HMA domain-containing protein</fullName>
    </recommendedName>
</protein>
<dbReference type="InterPro" id="IPR001802">
    <property type="entry name" value="MerP/CopZ"/>
</dbReference>
<gene>
    <name evidence="4" type="ordered locus">MADE_1005545</name>
</gene>
<dbReference type="InterPro" id="IPR006121">
    <property type="entry name" value="HMA_dom"/>
</dbReference>
<keyword evidence="5" id="KW-1185">Reference proteome</keyword>
<reference evidence="4 5" key="1">
    <citation type="journal article" date="2008" name="ISME J.">
        <title>Comparative genomics of two ecotypes of the marine planktonic copiotroph Alteromonas macleodii suggests alternative lifestyles associated with different kinds of particulate organic matter.</title>
        <authorList>
            <person name="Ivars-Martinez E."/>
            <person name="Martin-Cuadrado A.B."/>
            <person name="D'Auria G."/>
            <person name="Mira A."/>
            <person name="Ferriera S."/>
            <person name="Johnson J."/>
            <person name="Friedman R."/>
            <person name="Rodriguez-Valera F."/>
        </authorList>
    </citation>
    <scope>NUCLEOTIDE SEQUENCE [LARGE SCALE GENOMIC DNA]</scope>
    <source>
        <strain evidence="5">DSM 17117 / CIP 110805 / LMG 28347 / Deep ecotype</strain>
    </source>
</reference>
<evidence type="ECO:0000256" key="1">
    <source>
        <dbReference type="ARBA" id="ARBA00022723"/>
    </source>
</evidence>
<dbReference type="HOGENOM" id="CLU_134973_2_1_6"/>
<dbReference type="FunFam" id="3.30.70.100:FF:000001">
    <property type="entry name" value="ATPase copper transporting beta"/>
    <property type="match status" value="1"/>
</dbReference>
<dbReference type="EMBL" id="CP001103">
    <property type="protein sequence ID" value="AEA97251.1"/>
    <property type="molecule type" value="Genomic_DNA"/>
</dbReference>
<reference evidence="4 5" key="2">
    <citation type="journal article" date="2015" name="Antonie Van Leeuwenhoek">
        <title>Ecophysiological diversity of a novel member of the genus Alteromonas, and description of Alteromonas mediterranea sp. nov.</title>
        <authorList>
            <person name="Ivanova E.P."/>
            <person name="Lopez-Perez M."/>
            <person name="Zabalos M."/>
            <person name="Nguyen S.H."/>
            <person name="Webb H.K."/>
            <person name="Ryan J."/>
            <person name="Lagutin K."/>
            <person name="Vyssotski M."/>
            <person name="Crawford R.J."/>
            <person name="Rodriguez-Valera F."/>
        </authorList>
    </citation>
    <scope>NUCLEOTIDE SEQUENCE [LARGE SCALE GENOMIC DNA]</scope>
    <source>
        <strain evidence="5">DSM 17117 / CIP 110805 / LMG 28347 / Deep ecotype</strain>
    </source>
</reference>
<keyword evidence="1" id="KW-0479">Metal-binding</keyword>
<dbReference type="RefSeq" id="WP_012517600.1">
    <property type="nucleotide sequence ID" value="NC_011138.3"/>
</dbReference>
<evidence type="ECO:0000313" key="4">
    <source>
        <dbReference type="EMBL" id="AEA97251.1"/>
    </source>
</evidence>
<proteinExistence type="predicted"/>
<keyword evidence="2" id="KW-0732">Signal</keyword>
<sequence>MMKITTDFVRYLNIFIFAVLLGTSFNAAQAEESVSTDVRTATLAVENMTCAMCPITVKKSLTNLEGVIDADVNFDHKTAKVVYHENSVSIEQLTKATTNVGYPSVVSK</sequence>
<organism evidence="4 5">
    <name type="scientific">Alteromonas mediterranea (strain DSM 17117 / CIP 110805 / LMG 28347 / Deep ecotype)</name>
    <dbReference type="NCBI Taxonomy" id="1774373"/>
    <lineage>
        <taxon>Bacteria</taxon>
        <taxon>Pseudomonadati</taxon>
        <taxon>Pseudomonadota</taxon>
        <taxon>Gammaproteobacteria</taxon>
        <taxon>Alteromonadales</taxon>
        <taxon>Alteromonadaceae</taxon>
        <taxon>Alteromonas/Salinimonas group</taxon>
        <taxon>Alteromonas</taxon>
    </lineage>
</organism>
<evidence type="ECO:0000259" key="3">
    <source>
        <dbReference type="PROSITE" id="PS50846"/>
    </source>
</evidence>
<feature type="domain" description="HMA" evidence="3">
    <location>
        <begin position="39"/>
        <end position="105"/>
    </location>
</feature>
<dbReference type="PRINTS" id="PR00946">
    <property type="entry name" value="HGSCAVENGER"/>
</dbReference>
<dbReference type="SUPFAM" id="SSF55008">
    <property type="entry name" value="HMA, heavy metal-associated domain"/>
    <property type="match status" value="1"/>
</dbReference>
<dbReference type="InterPro" id="IPR036163">
    <property type="entry name" value="HMA_dom_sf"/>
</dbReference>
<dbReference type="Pfam" id="PF00403">
    <property type="entry name" value="HMA"/>
    <property type="match status" value="1"/>
</dbReference>
<feature type="signal peptide" evidence="2">
    <location>
        <begin position="1"/>
        <end position="30"/>
    </location>
</feature>
<name>F2G327_ALTMD</name>
<dbReference type="Proteomes" id="UP000001870">
    <property type="component" value="Chromosome"/>
</dbReference>
<evidence type="ECO:0000256" key="2">
    <source>
        <dbReference type="SAM" id="SignalP"/>
    </source>
</evidence>
<dbReference type="GO" id="GO:0046872">
    <property type="term" value="F:metal ion binding"/>
    <property type="evidence" value="ECO:0007669"/>
    <property type="project" value="UniProtKB-KW"/>
</dbReference>
<dbReference type="AlphaFoldDB" id="F2G327"/>
<dbReference type="Gene3D" id="3.30.70.100">
    <property type="match status" value="1"/>
</dbReference>
<feature type="chain" id="PRO_5003277249" description="HMA domain-containing protein" evidence="2">
    <location>
        <begin position="31"/>
        <end position="108"/>
    </location>
</feature>
<accession>F2G327</accession>
<dbReference type="CDD" id="cd00371">
    <property type="entry name" value="HMA"/>
    <property type="match status" value="1"/>
</dbReference>
<dbReference type="PROSITE" id="PS50846">
    <property type="entry name" value="HMA_2"/>
    <property type="match status" value="1"/>
</dbReference>